<protein>
    <submittedName>
        <fullName evidence="2">Uncharacterized protein</fullName>
    </submittedName>
</protein>
<sequence length="207" mass="23738">MIPEIREWKRLDLRQLAGRLRGLDPARLSPPPHEGYWLLLEQRFRTEFLTRWRTLDSAGWRECAEVADELSALVVSHGGLSPWHARSRRFHLFTELLLEAGPRIEVPLTDPARLLRAFLDGFPYSPAEAEPRLGTGLPELHLPMLLMPQLRRVEHLFPPGPDLDTYRAWQDVLSRSSGVPESERTPWPRGDEHHGTGQSPAEEQETP</sequence>
<organism evidence="2 3">
    <name type="scientific">Amycolatopsis plumensis</name>
    <dbReference type="NCBI Taxonomy" id="236508"/>
    <lineage>
        <taxon>Bacteria</taxon>
        <taxon>Bacillati</taxon>
        <taxon>Actinomycetota</taxon>
        <taxon>Actinomycetes</taxon>
        <taxon>Pseudonocardiales</taxon>
        <taxon>Pseudonocardiaceae</taxon>
        <taxon>Amycolatopsis</taxon>
    </lineage>
</organism>
<keyword evidence="3" id="KW-1185">Reference proteome</keyword>
<feature type="compositionally biased region" description="Basic and acidic residues" evidence="1">
    <location>
        <begin position="181"/>
        <end position="195"/>
    </location>
</feature>
<feature type="region of interest" description="Disordered" evidence="1">
    <location>
        <begin position="174"/>
        <end position="207"/>
    </location>
</feature>
<accession>A0ABV5UB13</accession>
<proteinExistence type="predicted"/>
<evidence type="ECO:0000313" key="3">
    <source>
        <dbReference type="Proteomes" id="UP001589535"/>
    </source>
</evidence>
<dbReference type="Proteomes" id="UP001589535">
    <property type="component" value="Unassembled WGS sequence"/>
</dbReference>
<reference evidence="2 3" key="1">
    <citation type="submission" date="2024-09" db="EMBL/GenBank/DDBJ databases">
        <authorList>
            <person name="Sun Q."/>
            <person name="Mori K."/>
        </authorList>
    </citation>
    <scope>NUCLEOTIDE SEQUENCE [LARGE SCALE GENOMIC DNA]</scope>
    <source>
        <strain evidence="2 3">JCM 13852</strain>
    </source>
</reference>
<dbReference type="EMBL" id="JBHMBK010000028">
    <property type="protein sequence ID" value="MFB9688581.1"/>
    <property type="molecule type" value="Genomic_DNA"/>
</dbReference>
<evidence type="ECO:0000256" key="1">
    <source>
        <dbReference type="SAM" id="MobiDB-lite"/>
    </source>
</evidence>
<dbReference type="RefSeq" id="WP_378200864.1">
    <property type="nucleotide sequence ID" value="NZ_JBHMBK010000028.1"/>
</dbReference>
<evidence type="ECO:0000313" key="2">
    <source>
        <dbReference type="EMBL" id="MFB9688581.1"/>
    </source>
</evidence>
<name>A0ABV5UB13_9PSEU</name>
<gene>
    <name evidence="2" type="ORF">ACFFTO_30780</name>
</gene>
<comment type="caution">
    <text evidence="2">The sequence shown here is derived from an EMBL/GenBank/DDBJ whole genome shotgun (WGS) entry which is preliminary data.</text>
</comment>